<evidence type="ECO:0000313" key="2">
    <source>
        <dbReference type="Proteomes" id="UP000184267"/>
    </source>
</evidence>
<dbReference type="EMBL" id="MNAD01001726">
    <property type="protein sequence ID" value="OJT01673.1"/>
    <property type="molecule type" value="Genomic_DNA"/>
</dbReference>
<name>A0A1M2V262_TRAPU</name>
<protein>
    <submittedName>
        <fullName evidence="1">Uncharacterized protein</fullName>
    </submittedName>
</protein>
<proteinExistence type="predicted"/>
<gene>
    <name evidence="1" type="ORF">TRAPUB_7875</name>
</gene>
<evidence type="ECO:0000313" key="1">
    <source>
        <dbReference type="EMBL" id="OJT01673.1"/>
    </source>
</evidence>
<comment type="caution">
    <text evidence="1">The sequence shown here is derived from an EMBL/GenBank/DDBJ whole genome shotgun (WGS) entry which is preliminary data.</text>
</comment>
<dbReference type="OrthoDB" id="2322499at2759"/>
<accession>A0A1M2V262</accession>
<dbReference type="AlphaFoldDB" id="A0A1M2V262"/>
<reference evidence="1 2" key="1">
    <citation type="submission" date="2016-10" db="EMBL/GenBank/DDBJ databases">
        <title>Genome sequence of the basidiomycete white-rot fungus Trametes pubescens.</title>
        <authorList>
            <person name="Makela M.R."/>
            <person name="Granchi Z."/>
            <person name="Peng M."/>
            <person name="De Vries R.P."/>
            <person name="Grigoriev I."/>
            <person name="Riley R."/>
            <person name="Hilden K."/>
        </authorList>
    </citation>
    <scope>NUCLEOTIDE SEQUENCE [LARGE SCALE GENOMIC DNA]</scope>
    <source>
        <strain evidence="1 2">FBCC735</strain>
    </source>
</reference>
<sequence length="350" mass="39747">MKCLWFSWPLASTEWLNIRRSVTALMETLRFSVFGTAWDNQLLKRLQLAYSVIASCQTQDPREPRTAASDKQAEITDLLLAPTLRQLIHAPVNTKLTADAFQPLLASLPALQEEWHQECARVLGNLVQANFGPQPTRAADGVDLLTLAVASFDCNQCKRTDLRWPNILAHRCARSRRVMLGESNQRYLDAVLALRCRRRGLTPRPWEQTFRAKHERPRCDWLFGSYRAVKNKWQVLDAEHTATVLKLESDLQEKTRRSLKCVPNAFGCVHCRYHSDDASAARNHCGDAHKIDNPKIDLDYYVPLDSTHAAGEASSVGPILIYPEYSRTDRVTVKDVKEGRAFFSPSLFDS</sequence>
<keyword evidence="2" id="KW-1185">Reference proteome</keyword>
<dbReference type="Proteomes" id="UP000184267">
    <property type="component" value="Unassembled WGS sequence"/>
</dbReference>
<organism evidence="1 2">
    <name type="scientific">Trametes pubescens</name>
    <name type="common">White-rot fungus</name>
    <dbReference type="NCBI Taxonomy" id="154538"/>
    <lineage>
        <taxon>Eukaryota</taxon>
        <taxon>Fungi</taxon>
        <taxon>Dikarya</taxon>
        <taxon>Basidiomycota</taxon>
        <taxon>Agaricomycotina</taxon>
        <taxon>Agaricomycetes</taxon>
        <taxon>Polyporales</taxon>
        <taxon>Polyporaceae</taxon>
        <taxon>Trametes</taxon>
    </lineage>
</organism>